<dbReference type="SUPFAM" id="SSF48371">
    <property type="entry name" value="ARM repeat"/>
    <property type="match status" value="1"/>
</dbReference>
<organism evidence="2 3">
    <name type="scientific">Panicum miliaceum</name>
    <name type="common">Proso millet</name>
    <name type="synonym">Broomcorn millet</name>
    <dbReference type="NCBI Taxonomy" id="4540"/>
    <lineage>
        <taxon>Eukaryota</taxon>
        <taxon>Viridiplantae</taxon>
        <taxon>Streptophyta</taxon>
        <taxon>Embryophyta</taxon>
        <taxon>Tracheophyta</taxon>
        <taxon>Spermatophyta</taxon>
        <taxon>Magnoliopsida</taxon>
        <taxon>Liliopsida</taxon>
        <taxon>Poales</taxon>
        <taxon>Poaceae</taxon>
        <taxon>PACMAD clade</taxon>
        <taxon>Panicoideae</taxon>
        <taxon>Panicodae</taxon>
        <taxon>Paniceae</taxon>
        <taxon>Panicinae</taxon>
        <taxon>Panicum</taxon>
        <taxon>Panicum sect. Panicum</taxon>
    </lineage>
</organism>
<dbReference type="PANTHER" id="PTHR12537:SF133">
    <property type="entry name" value="OS03G0193150 PROTEIN"/>
    <property type="match status" value="1"/>
</dbReference>
<dbReference type="PANTHER" id="PTHR12537">
    <property type="entry name" value="RNA BINDING PROTEIN PUMILIO-RELATED"/>
    <property type="match status" value="1"/>
</dbReference>
<dbReference type="AlphaFoldDB" id="A0A3L6TP51"/>
<feature type="region of interest" description="Disordered" evidence="1">
    <location>
        <begin position="1"/>
        <end position="112"/>
    </location>
</feature>
<dbReference type="GO" id="GO:0010608">
    <property type="term" value="P:post-transcriptional regulation of gene expression"/>
    <property type="evidence" value="ECO:0007669"/>
    <property type="project" value="TreeGrafter"/>
</dbReference>
<comment type="caution">
    <text evidence="2">The sequence shown here is derived from an EMBL/GenBank/DDBJ whole genome shotgun (WGS) entry which is preliminary data.</text>
</comment>
<evidence type="ECO:0000313" key="3">
    <source>
        <dbReference type="Proteomes" id="UP000275267"/>
    </source>
</evidence>
<dbReference type="STRING" id="4540.A0A3L6TP51"/>
<dbReference type="OrthoDB" id="629941at2759"/>
<name>A0A3L6TP51_PANMI</name>
<dbReference type="InterPro" id="IPR011989">
    <property type="entry name" value="ARM-like"/>
</dbReference>
<proteinExistence type="predicted"/>
<dbReference type="Proteomes" id="UP000275267">
    <property type="component" value="Unassembled WGS sequence"/>
</dbReference>
<evidence type="ECO:0000313" key="2">
    <source>
        <dbReference type="EMBL" id="RLN40968.1"/>
    </source>
</evidence>
<evidence type="ECO:0000256" key="1">
    <source>
        <dbReference type="SAM" id="MobiDB-lite"/>
    </source>
</evidence>
<sequence>MEPNNKQGGAASSKPVTDLEGGLHAMRLGDPSSPRLLPRHPDAATSSLPFHPQQVLAPTAAPVERPPPHVPQPPPRELAPTATAPGMRLLPHQHQSRPEARSYGGVEPSPADRIRRNLRYTAPAASTSSVAPKQSNLSVSAEPFYPTFMQWPSTPFSSTSQNENGSLDAYHPSALRSALHADAALLQWRREHVRARLLDRGTLDAFVLMSPEFSPHVVSLLEERDETMRRCVLAKVLPFVHTVMWTREGHDVFRELLRACEGRFDELESIVQAVCNRKGFLMCVAVQHLGVIALKELIRVVALNPQLRVTLLTGLLNDCLMERSKGDVLLHQYFRVLPHEDCKIITRVAVASIDAMLSSPMGCYCLLVCLWNATDGELQDLEDNILRRTGVTATNECGKDFLEHALAHGGEQLKVRIAERVGENIVDLSRHRLGHYVVSACIRLTRSVEAVECVLSAFLLLRPSELEALVRGPPSTSVLAALLETGKRYSPSLAEDLARRIVALPAQEEDAGLWLLMWTIDSLFHFH</sequence>
<keyword evidence="3" id="KW-1185">Reference proteome</keyword>
<gene>
    <name evidence="2" type="ORF">C2845_PM01G06030</name>
</gene>
<dbReference type="InterPro" id="IPR016024">
    <property type="entry name" value="ARM-type_fold"/>
</dbReference>
<accession>A0A3L6TP51</accession>
<dbReference type="GO" id="GO:0003729">
    <property type="term" value="F:mRNA binding"/>
    <property type="evidence" value="ECO:0007669"/>
    <property type="project" value="TreeGrafter"/>
</dbReference>
<dbReference type="GO" id="GO:0005737">
    <property type="term" value="C:cytoplasm"/>
    <property type="evidence" value="ECO:0007669"/>
    <property type="project" value="TreeGrafter"/>
</dbReference>
<dbReference type="Gene3D" id="1.25.10.10">
    <property type="entry name" value="Leucine-rich Repeat Variant"/>
    <property type="match status" value="1"/>
</dbReference>
<feature type="compositionally biased region" description="Pro residues" evidence="1">
    <location>
        <begin position="64"/>
        <end position="77"/>
    </location>
</feature>
<evidence type="ECO:0008006" key="4">
    <source>
        <dbReference type="Google" id="ProtNLM"/>
    </source>
</evidence>
<reference evidence="3" key="1">
    <citation type="journal article" date="2019" name="Nat. Commun.">
        <title>The genome of broomcorn millet.</title>
        <authorList>
            <person name="Zou C."/>
            <person name="Miki D."/>
            <person name="Li D."/>
            <person name="Tang Q."/>
            <person name="Xiao L."/>
            <person name="Rajput S."/>
            <person name="Deng P."/>
            <person name="Jia W."/>
            <person name="Huang R."/>
            <person name="Zhang M."/>
            <person name="Sun Y."/>
            <person name="Hu J."/>
            <person name="Fu X."/>
            <person name="Schnable P.S."/>
            <person name="Li F."/>
            <person name="Zhang H."/>
            <person name="Feng B."/>
            <person name="Zhu X."/>
            <person name="Liu R."/>
            <person name="Schnable J.C."/>
            <person name="Zhu J.-K."/>
            <person name="Zhang H."/>
        </authorList>
    </citation>
    <scope>NUCLEOTIDE SEQUENCE [LARGE SCALE GENOMIC DNA]</scope>
</reference>
<protein>
    <recommendedName>
        <fullName evidence="4">PUM-HD domain-containing protein</fullName>
    </recommendedName>
</protein>
<dbReference type="EMBL" id="PQIB02000001">
    <property type="protein sequence ID" value="RLN40968.1"/>
    <property type="molecule type" value="Genomic_DNA"/>
</dbReference>